<organism evidence="1 2">
    <name type="scientific">Mya arenaria</name>
    <name type="common">Soft-shell clam</name>
    <dbReference type="NCBI Taxonomy" id="6604"/>
    <lineage>
        <taxon>Eukaryota</taxon>
        <taxon>Metazoa</taxon>
        <taxon>Spiralia</taxon>
        <taxon>Lophotrochozoa</taxon>
        <taxon>Mollusca</taxon>
        <taxon>Bivalvia</taxon>
        <taxon>Autobranchia</taxon>
        <taxon>Heteroconchia</taxon>
        <taxon>Euheterodonta</taxon>
        <taxon>Imparidentia</taxon>
        <taxon>Neoheterodontei</taxon>
        <taxon>Myida</taxon>
        <taxon>Myoidea</taxon>
        <taxon>Myidae</taxon>
        <taxon>Mya</taxon>
    </lineage>
</organism>
<evidence type="ECO:0000313" key="1">
    <source>
        <dbReference type="EMBL" id="WAR22027.1"/>
    </source>
</evidence>
<dbReference type="Proteomes" id="UP001164746">
    <property type="component" value="Chromosome 12"/>
</dbReference>
<sequence>MDSKKVSEYFGWSVVKLKKELITRVALRFNFTIGGTLRENLFCYPSHWTLHDWQESGFHQLQLEHRIILPKLSRPQIDGYFKYRDATDKNITSDIKALQKGQLLYNSKIIRACSISVKGENLFFAGIVSVAMIHNLKLRKENGEVLNSDCESPAGKGPHGTCKHLAAVLIMISEFVSDNNHNPKKQYSGTPLKVEDLPGNKQTNEFQDPRPPAFRNCANYTDHVRNTVFNCCSNTSKDLAIRYIWGKADIQSAGRDHDYLPRPLLKQWVDKAQHISPEQIVTI</sequence>
<keyword evidence="2" id="KW-1185">Reference proteome</keyword>
<evidence type="ECO:0008006" key="3">
    <source>
        <dbReference type="Google" id="ProtNLM"/>
    </source>
</evidence>
<gene>
    <name evidence="1" type="ORF">MAR_016001</name>
</gene>
<proteinExistence type="predicted"/>
<reference evidence="1" key="1">
    <citation type="submission" date="2022-11" db="EMBL/GenBank/DDBJ databases">
        <title>Centuries of genome instability and evolution in soft-shell clam transmissible cancer (bioRxiv).</title>
        <authorList>
            <person name="Hart S.F.M."/>
            <person name="Yonemitsu M.A."/>
            <person name="Giersch R.M."/>
            <person name="Beal B.F."/>
            <person name="Arriagada G."/>
            <person name="Davis B.W."/>
            <person name="Ostrander E.A."/>
            <person name="Goff S.P."/>
            <person name="Metzger M.J."/>
        </authorList>
    </citation>
    <scope>NUCLEOTIDE SEQUENCE</scope>
    <source>
        <strain evidence="1">MELC-2E11</strain>
        <tissue evidence="1">Siphon/mantle</tissue>
    </source>
</reference>
<name>A0ABY7FIR6_MYAAR</name>
<protein>
    <recommendedName>
        <fullName evidence="3">SWIM-type domain-containing protein</fullName>
    </recommendedName>
</protein>
<dbReference type="EMBL" id="CP111023">
    <property type="protein sequence ID" value="WAR22027.1"/>
    <property type="molecule type" value="Genomic_DNA"/>
</dbReference>
<evidence type="ECO:0000313" key="2">
    <source>
        <dbReference type="Proteomes" id="UP001164746"/>
    </source>
</evidence>
<accession>A0ABY7FIR6</accession>